<accession>A0A6A5GGL2</accession>
<reference evidence="5 6" key="1">
    <citation type="submission" date="2019-12" db="EMBL/GenBank/DDBJ databases">
        <title>Chromosome-level assembly of the Caenorhabditis remanei genome.</title>
        <authorList>
            <person name="Teterina A.A."/>
            <person name="Willis J.H."/>
            <person name="Phillips P.C."/>
        </authorList>
    </citation>
    <scope>NUCLEOTIDE SEQUENCE [LARGE SCALE GENOMIC DNA]</scope>
    <source>
        <strain evidence="5 6">PX506</strain>
        <tissue evidence="5">Whole organism</tissue>
    </source>
</reference>
<evidence type="ECO:0000313" key="5">
    <source>
        <dbReference type="EMBL" id="KAF1754290.1"/>
    </source>
</evidence>
<evidence type="ECO:0000256" key="2">
    <source>
        <dbReference type="PIRSR" id="PIRSR622684-1"/>
    </source>
</evidence>
<dbReference type="InterPro" id="IPR022684">
    <property type="entry name" value="Calpain_cysteine_protease"/>
</dbReference>
<dbReference type="PROSITE" id="PS50203">
    <property type="entry name" value="CALPAIN_CAT"/>
    <property type="match status" value="2"/>
</dbReference>
<dbReference type="InterPro" id="IPR001300">
    <property type="entry name" value="Peptidase_C2_calpain_cat"/>
</dbReference>
<dbReference type="RefSeq" id="XP_053582753.1">
    <property type="nucleotide sequence ID" value="XM_053733840.1"/>
</dbReference>
<evidence type="ECO:0000256" key="1">
    <source>
        <dbReference type="ARBA" id="ARBA00007623"/>
    </source>
</evidence>
<dbReference type="PANTHER" id="PTHR10183">
    <property type="entry name" value="CALPAIN"/>
    <property type="match status" value="1"/>
</dbReference>
<evidence type="ECO:0000256" key="3">
    <source>
        <dbReference type="PROSITE-ProRule" id="PRU00239"/>
    </source>
</evidence>
<comment type="caution">
    <text evidence="3">Lacks conserved residue(s) required for the propagation of feature annotation.</text>
</comment>
<name>A0A6A5GGL2_CAERE</name>
<dbReference type="GeneID" id="9807943"/>
<dbReference type="GO" id="GO:0005737">
    <property type="term" value="C:cytoplasm"/>
    <property type="evidence" value="ECO:0007669"/>
    <property type="project" value="TreeGrafter"/>
</dbReference>
<protein>
    <recommendedName>
        <fullName evidence="4">Calpain catalytic domain-containing protein</fullName>
    </recommendedName>
</protein>
<dbReference type="PANTHER" id="PTHR10183:SF382">
    <property type="entry name" value="CALPAIN-15"/>
    <property type="match status" value="1"/>
</dbReference>
<dbReference type="CTD" id="9807943"/>
<feature type="active site" evidence="2">
    <location>
        <position position="125"/>
    </location>
</feature>
<evidence type="ECO:0000259" key="4">
    <source>
        <dbReference type="PROSITE" id="PS50203"/>
    </source>
</evidence>
<dbReference type="Pfam" id="PF00648">
    <property type="entry name" value="Peptidase_C2"/>
    <property type="match status" value="2"/>
</dbReference>
<dbReference type="GO" id="GO:0006508">
    <property type="term" value="P:proteolysis"/>
    <property type="evidence" value="ECO:0007669"/>
    <property type="project" value="InterPro"/>
</dbReference>
<gene>
    <name evidence="5" type="ORF">GCK72_020850</name>
</gene>
<sequence length="969" mass="112479">MYRTRLVKSRDFTTFYNRLWPCLIEKAVAKMLGGYHKLDGGNPISAFKYLTGASCLDITLNKDTDLDMLWTKLKEYQSSGFLMAVGSHKKYEDISKKGLANNHAYSLLDTCIHDGHRLVLIGAPNYAKWKGKWSDLPAFNEETTRTWRNFEKKSVEQRIAWMEINDLWQRFERLVVCRYHEDWFELRTEEIQLDSTKPEKTLRVTLKRRCTLLIKLSDQNRLKRKSDAPLVVGLINIHRVTKNNQIGNLIMSYTADLDWLFQDPEYGFVETDSFDLDPGKYFIIFTFISKKLPFEYEFIIKSSSPIDHISYDFVTFENNLASHKSLLKMIESEKCGIEIREGLVLHEYSRDNFLVLMAENRTTKPVCISVIAKCDLKLCSIHGIDTDDLVKIVQKLNAPSDLSAIYLTIPAKSKCVIGSAWTFSAGTKLEQQPKKPEINCKYWIRVFEEEMKKKTKRKMILMKSKELKKLFFNGEWQIVVVDGHLACNEQGSPEFASTYYKRLWPCLIEKAVAKMLGGYHKLDGANLTSAFKYLTGSKCLEITLNKDTDLGMLWAKLKEYQSNGFLMALSSHKEQKDISKKGLSNNHAYSLLDVCIHNGHRLVLVGAPNATKWNGKWFDLPAYSEEVSSNFNKLDMYAVEKRFSWMEIDDLCKQFEVLVVCRYHEDWFELRTGRVQFNASSPEKILRINLKKRCKLVVRIVPEYKRWRDFTEPLVGIINVHHATKDNQIGNLIFSSVIISHSVDSHPENNIAETDEFEMNSGSVFIIFSFLSQRNIYQHEFVIRSPSPVDHISYDFVSFEYNLASHKSLLNMIQSVKPAIQIRQGLFIREYSEECFLILMVENITDKQIDISVIAKSENDEVIPDGFPTEGEWNLFKHHFGGSNPPAAYIEIPAKSKCVIGSLWTLSKPIKFEKQPTKRVISCTYWIRIREEEAKKQREYNKRRNREKKKMEPLFIIREKGKFKPVSIK</sequence>
<dbReference type="KEGG" id="crq:GCK72_020850"/>
<dbReference type="Proteomes" id="UP000483820">
    <property type="component" value="Chromosome V"/>
</dbReference>
<evidence type="ECO:0000313" key="6">
    <source>
        <dbReference type="Proteomes" id="UP000483820"/>
    </source>
</evidence>
<dbReference type="Gene3D" id="3.90.70.10">
    <property type="entry name" value="Cysteine proteinases"/>
    <property type="match status" value="2"/>
</dbReference>
<comment type="caution">
    <text evidence="5">The sequence shown here is derived from an EMBL/GenBank/DDBJ whole genome shotgun (WGS) entry which is preliminary data.</text>
</comment>
<dbReference type="InterPro" id="IPR038765">
    <property type="entry name" value="Papain-like_cys_pep_sf"/>
</dbReference>
<organism evidence="5 6">
    <name type="scientific">Caenorhabditis remanei</name>
    <name type="common">Caenorhabditis vulgaris</name>
    <dbReference type="NCBI Taxonomy" id="31234"/>
    <lineage>
        <taxon>Eukaryota</taxon>
        <taxon>Metazoa</taxon>
        <taxon>Ecdysozoa</taxon>
        <taxon>Nematoda</taxon>
        <taxon>Chromadorea</taxon>
        <taxon>Rhabditida</taxon>
        <taxon>Rhabditina</taxon>
        <taxon>Rhabditomorpha</taxon>
        <taxon>Rhabditoidea</taxon>
        <taxon>Rhabditidae</taxon>
        <taxon>Peloderinae</taxon>
        <taxon>Caenorhabditis</taxon>
    </lineage>
</organism>
<dbReference type="EMBL" id="WUAV01000005">
    <property type="protein sequence ID" value="KAF1754290.1"/>
    <property type="molecule type" value="Genomic_DNA"/>
</dbReference>
<proteinExistence type="inferred from homology"/>
<feature type="domain" description="Calpain catalytic" evidence="4">
    <location>
        <begin position="416"/>
        <end position="664"/>
    </location>
</feature>
<dbReference type="GO" id="GO:0004198">
    <property type="term" value="F:calcium-dependent cysteine-type endopeptidase activity"/>
    <property type="evidence" value="ECO:0007669"/>
    <property type="project" value="InterPro"/>
</dbReference>
<feature type="active site" evidence="2">
    <location>
        <position position="103"/>
    </location>
</feature>
<dbReference type="AlphaFoldDB" id="A0A6A5GGL2"/>
<dbReference type="SMART" id="SM00230">
    <property type="entry name" value="CysPc"/>
    <property type="match status" value="1"/>
</dbReference>
<dbReference type="SUPFAM" id="SSF54001">
    <property type="entry name" value="Cysteine proteinases"/>
    <property type="match status" value="2"/>
</dbReference>
<comment type="similarity">
    <text evidence="1">Belongs to the peptidase C2 family.</text>
</comment>
<dbReference type="PRINTS" id="PR00704">
    <property type="entry name" value="CALPAIN"/>
</dbReference>
<feature type="domain" description="Calpain catalytic" evidence="4">
    <location>
        <begin position="17"/>
        <end position="180"/>
    </location>
</feature>